<dbReference type="Pfam" id="PF06200">
    <property type="entry name" value="tify"/>
    <property type="match status" value="1"/>
</dbReference>
<dbReference type="OrthoDB" id="1937734at2759"/>
<dbReference type="PROSITE" id="PS51320">
    <property type="entry name" value="TIFY"/>
    <property type="match status" value="1"/>
</dbReference>
<proteinExistence type="inferred from homology"/>
<dbReference type="Pfam" id="PF09425">
    <property type="entry name" value="Jas_motif"/>
    <property type="match status" value="1"/>
</dbReference>
<evidence type="ECO:0000259" key="6">
    <source>
        <dbReference type="PROSITE" id="PS51320"/>
    </source>
</evidence>
<protein>
    <recommendedName>
        <fullName evidence="4">Protein TIFY</fullName>
    </recommendedName>
    <alternativeName>
        <fullName evidence="4">Jasmonate ZIM domain-containing protein</fullName>
    </alternativeName>
</protein>
<dbReference type="GO" id="GO:0031347">
    <property type="term" value="P:regulation of defense response"/>
    <property type="evidence" value="ECO:0007669"/>
    <property type="project" value="UniProtKB-UniRule"/>
</dbReference>
<name>A0A1E5V9R3_9POAL</name>
<dbReference type="SMART" id="SM00979">
    <property type="entry name" value="TIFY"/>
    <property type="match status" value="1"/>
</dbReference>
<dbReference type="PANTHER" id="PTHR33077:SF140">
    <property type="entry name" value="PROTEIN TIFY 10B"/>
    <property type="match status" value="1"/>
</dbReference>
<dbReference type="InterPro" id="IPR010399">
    <property type="entry name" value="Tify_dom"/>
</dbReference>
<evidence type="ECO:0000313" key="8">
    <source>
        <dbReference type="Proteomes" id="UP000095767"/>
    </source>
</evidence>
<evidence type="ECO:0000256" key="1">
    <source>
        <dbReference type="ARBA" id="ARBA00008614"/>
    </source>
</evidence>
<reference evidence="7 8" key="1">
    <citation type="submission" date="2016-09" db="EMBL/GenBank/DDBJ databases">
        <title>The draft genome of Dichanthelium oligosanthes: A C3 panicoid grass species.</title>
        <authorList>
            <person name="Studer A.J."/>
            <person name="Schnable J.C."/>
            <person name="Brutnell T.P."/>
        </authorList>
    </citation>
    <scope>NUCLEOTIDE SEQUENCE [LARGE SCALE GENOMIC DNA]</scope>
    <source>
        <strain evidence="8">cv. Kellogg 1175</strain>
        <tissue evidence="7">Leaf</tissue>
    </source>
</reference>
<comment type="domain">
    <text evidence="4">The jas domain is required for interaction with COI1.</text>
</comment>
<evidence type="ECO:0000256" key="3">
    <source>
        <dbReference type="ARBA" id="ARBA00022843"/>
    </source>
</evidence>
<organism evidence="7 8">
    <name type="scientific">Dichanthelium oligosanthes</name>
    <dbReference type="NCBI Taxonomy" id="888268"/>
    <lineage>
        <taxon>Eukaryota</taxon>
        <taxon>Viridiplantae</taxon>
        <taxon>Streptophyta</taxon>
        <taxon>Embryophyta</taxon>
        <taxon>Tracheophyta</taxon>
        <taxon>Spermatophyta</taxon>
        <taxon>Magnoliopsida</taxon>
        <taxon>Liliopsida</taxon>
        <taxon>Poales</taxon>
        <taxon>Poaceae</taxon>
        <taxon>PACMAD clade</taxon>
        <taxon>Panicoideae</taxon>
        <taxon>Panicodae</taxon>
        <taxon>Paniceae</taxon>
        <taxon>Dichantheliinae</taxon>
        <taxon>Dichanthelium</taxon>
    </lineage>
</organism>
<dbReference type="GO" id="GO:0009611">
    <property type="term" value="P:response to wounding"/>
    <property type="evidence" value="ECO:0007669"/>
    <property type="project" value="UniProtKB-UniRule"/>
</dbReference>
<feature type="region of interest" description="Disordered" evidence="5">
    <location>
        <begin position="239"/>
        <end position="277"/>
    </location>
</feature>
<keyword evidence="8" id="KW-1185">Reference proteome</keyword>
<dbReference type="EMBL" id="LWDX02046858">
    <property type="protein sequence ID" value="OEL21900.1"/>
    <property type="molecule type" value="Genomic_DNA"/>
</dbReference>
<dbReference type="InterPro" id="IPR040390">
    <property type="entry name" value="TIFY/JAZ"/>
</dbReference>
<dbReference type="STRING" id="888268.A0A1E5V9R3"/>
<gene>
    <name evidence="7" type="ORF">BAE44_0017085</name>
</gene>
<comment type="caution">
    <text evidence="7">The sequence shown here is derived from an EMBL/GenBank/DDBJ whole genome shotgun (WGS) entry which is preliminary data.</text>
</comment>
<evidence type="ECO:0000256" key="4">
    <source>
        <dbReference type="RuleBase" id="RU369065"/>
    </source>
</evidence>
<evidence type="ECO:0000256" key="5">
    <source>
        <dbReference type="SAM" id="MobiDB-lite"/>
    </source>
</evidence>
<sequence length="277" mass="29847">MAASARTGERATSFAVACSLLSRFVRQNGAAAAELGLGIKGEAEPQRAPATMSLLPGAEAEEAERRKETMELFPQSAGFGVQDAREQEKKEKSQQLTIFYGGKILVFNDFPADKAKDLMQLASKSSAVVQNVGLPQPSAPATVTDNTKVHKAMPAPVSSLPVAQAAVAPKPSRTNASGTYYSLSSCCYCCAILIQASKYGLASLVMLIIHRIRFFSFVDMPIARKASLHRFLEKRKDRLNTKTPYQTSPADTTPVKKEPESQPWLGLGPNAVKSNLS</sequence>
<evidence type="ECO:0000256" key="2">
    <source>
        <dbReference type="ARBA" id="ARBA00022819"/>
    </source>
</evidence>
<comment type="similarity">
    <text evidence="1 4">Belongs to the TIFY/JAZ family.</text>
</comment>
<keyword evidence="3" id="KW-0832">Ubl conjugation</keyword>
<feature type="domain" description="Tify" evidence="6">
    <location>
        <begin position="89"/>
        <end position="124"/>
    </location>
</feature>
<dbReference type="PANTHER" id="PTHR33077">
    <property type="entry name" value="PROTEIN TIFY 4A-RELATED-RELATED"/>
    <property type="match status" value="1"/>
</dbReference>
<dbReference type="GO" id="GO:2000022">
    <property type="term" value="P:regulation of jasmonic acid mediated signaling pathway"/>
    <property type="evidence" value="ECO:0007669"/>
    <property type="project" value="UniProtKB-UniRule"/>
</dbReference>
<keyword evidence="2 4" id="KW-1184">Jasmonic acid signaling pathway</keyword>
<accession>A0A1E5V9R3</accession>
<evidence type="ECO:0000313" key="7">
    <source>
        <dbReference type="EMBL" id="OEL21900.1"/>
    </source>
</evidence>
<comment type="function">
    <text evidence="4">Repressor of jasmonate responses.</text>
</comment>
<dbReference type="InterPro" id="IPR018467">
    <property type="entry name" value="CCT_CS"/>
</dbReference>
<dbReference type="Proteomes" id="UP000095767">
    <property type="component" value="Unassembled WGS sequence"/>
</dbReference>
<feature type="compositionally biased region" description="Polar residues" evidence="5">
    <location>
        <begin position="241"/>
        <end position="251"/>
    </location>
</feature>
<keyword evidence="4" id="KW-0539">Nucleus</keyword>
<comment type="subcellular location">
    <subcellularLocation>
        <location evidence="4">Nucleus</location>
    </subcellularLocation>
</comment>
<dbReference type="AlphaFoldDB" id="A0A1E5V9R3"/>
<dbReference type="GO" id="GO:0005634">
    <property type="term" value="C:nucleus"/>
    <property type="evidence" value="ECO:0007669"/>
    <property type="project" value="UniProtKB-SubCell"/>
</dbReference>